<reference evidence="1 2" key="1">
    <citation type="submission" date="2016-07" db="EMBL/GenBank/DDBJ databases">
        <title>Pervasive Adenine N6-methylation of Active Genes in Fungi.</title>
        <authorList>
            <consortium name="DOE Joint Genome Institute"/>
            <person name="Mondo S.J."/>
            <person name="Dannebaum R.O."/>
            <person name="Kuo R.C."/>
            <person name="Labutti K."/>
            <person name="Haridas S."/>
            <person name="Kuo A."/>
            <person name="Salamov A."/>
            <person name="Ahrendt S.R."/>
            <person name="Lipzen A."/>
            <person name="Sullivan W."/>
            <person name="Andreopoulos W.B."/>
            <person name="Clum A."/>
            <person name="Lindquist E."/>
            <person name="Daum C."/>
            <person name="Ramamoorthy G.K."/>
            <person name="Gryganskyi A."/>
            <person name="Culley D."/>
            <person name="Magnuson J.K."/>
            <person name="James T.Y."/>
            <person name="O'Malley M.A."/>
            <person name="Stajich J.E."/>
            <person name="Spatafora J.W."/>
            <person name="Visel A."/>
            <person name="Grigoriev I.V."/>
        </authorList>
    </citation>
    <scope>NUCLEOTIDE SEQUENCE [LARGE SCALE GENOMIC DNA]</scope>
    <source>
        <strain evidence="1 2">CBS 931.73</strain>
    </source>
</reference>
<protein>
    <submittedName>
        <fullName evidence="1">Uncharacterized protein</fullName>
    </submittedName>
</protein>
<keyword evidence="2" id="KW-1185">Reference proteome</keyword>
<accession>A0A1Y1YFL0</accession>
<organism evidence="1 2">
    <name type="scientific">Basidiobolus meristosporus CBS 931.73</name>
    <dbReference type="NCBI Taxonomy" id="1314790"/>
    <lineage>
        <taxon>Eukaryota</taxon>
        <taxon>Fungi</taxon>
        <taxon>Fungi incertae sedis</taxon>
        <taxon>Zoopagomycota</taxon>
        <taxon>Entomophthoromycotina</taxon>
        <taxon>Basidiobolomycetes</taxon>
        <taxon>Basidiobolales</taxon>
        <taxon>Basidiobolaceae</taxon>
        <taxon>Basidiobolus</taxon>
    </lineage>
</organism>
<dbReference type="EMBL" id="MCFE01000145">
    <property type="protein sequence ID" value="ORX96821.1"/>
    <property type="molecule type" value="Genomic_DNA"/>
</dbReference>
<proteinExistence type="predicted"/>
<gene>
    <name evidence="1" type="ORF">K493DRAFT_407110</name>
</gene>
<sequence>MSISIQLTTFAFSSLQPYLPYLVCSTMKFAGQFTLFFLGLMTLDGYASAQDVGSAIRSVAQQIPSDAGAAWNSVAGAVGSVIATGTADGASIGASVTSAIGSEATKVASKVEQGSHPP</sequence>
<name>A0A1Y1YFL0_9FUNG</name>
<comment type="caution">
    <text evidence="1">The sequence shown here is derived from an EMBL/GenBank/DDBJ whole genome shotgun (WGS) entry which is preliminary data.</text>
</comment>
<dbReference type="Proteomes" id="UP000193498">
    <property type="component" value="Unassembled WGS sequence"/>
</dbReference>
<evidence type="ECO:0000313" key="1">
    <source>
        <dbReference type="EMBL" id="ORX96821.1"/>
    </source>
</evidence>
<dbReference type="InParanoid" id="A0A1Y1YFL0"/>
<dbReference type="AlphaFoldDB" id="A0A1Y1YFL0"/>
<evidence type="ECO:0000313" key="2">
    <source>
        <dbReference type="Proteomes" id="UP000193498"/>
    </source>
</evidence>